<dbReference type="GO" id="GO:0008017">
    <property type="term" value="F:microtubule binding"/>
    <property type="evidence" value="ECO:0007669"/>
    <property type="project" value="TreeGrafter"/>
</dbReference>
<evidence type="ECO:0000313" key="1">
    <source>
        <dbReference type="EMBL" id="KAK0175177.1"/>
    </source>
</evidence>
<proteinExistence type="predicted"/>
<dbReference type="PANTHER" id="PTHR23314:SF0">
    <property type="entry name" value="SPERM-ASSOCIATED ANTIGEN 6"/>
    <property type="match status" value="1"/>
</dbReference>
<dbReference type="GO" id="GO:0003341">
    <property type="term" value="P:cilium movement"/>
    <property type="evidence" value="ECO:0007669"/>
    <property type="project" value="TreeGrafter"/>
</dbReference>
<dbReference type="SMART" id="SM00185">
    <property type="entry name" value="ARM"/>
    <property type="match status" value="7"/>
</dbReference>
<dbReference type="EMBL" id="JAQQBR010000005">
    <property type="protein sequence ID" value="KAK0175177.1"/>
    <property type="molecule type" value="Genomic_DNA"/>
</dbReference>
<evidence type="ECO:0008006" key="3">
    <source>
        <dbReference type="Google" id="ProtNLM"/>
    </source>
</evidence>
<dbReference type="InterPro" id="IPR000225">
    <property type="entry name" value="Armadillo"/>
</dbReference>
<sequence>MSSIIIQEGGLEAMVISIEDFDPGVKESAAWAIGYVARHNSVLAQTVVNAGVVPLLIMAIQEPELYLKQICASALCDISKHSLDLAQTVADAGAIPFLAKSIINSDAKLKRQVFLALGSIAKHSANLAESVVEADIFPSVLIHMGHPDENVQKAAAILTRDICKHTLELAQLVANTGGIAALIELICTRRTMTKPPAIMALGYIAGHSAQMAMIAIESKAASQLASVLEQETDDDILAITAWTLGQMGKHSPDHAKAIATTNIFPRILQLYSSSNSSENLKDKIKTALKNILHQCTDIEAIEPLIQNAPTEILKYVLGQFSKVSYYII</sequence>
<gene>
    <name evidence="1" type="ORF">PV327_008950</name>
</gene>
<dbReference type="Proteomes" id="UP001168972">
    <property type="component" value="Unassembled WGS sequence"/>
</dbReference>
<protein>
    <recommendedName>
        <fullName evidence="3">Sperm-associated antigen 6</fullName>
    </recommendedName>
</protein>
<reference evidence="1" key="1">
    <citation type="journal article" date="2023" name="bioRxiv">
        <title>Scaffold-level genome assemblies of two parasitoid biocontrol wasps reveal the parthenogenesis mechanism and an associated novel virus.</title>
        <authorList>
            <person name="Inwood S."/>
            <person name="Skelly J."/>
            <person name="Guhlin J."/>
            <person name="Harrop T."/>
            <person name="Goldson S."/>
            <person name="Dearden P."/>
        </authorList>
    </citation>
    <scope>NUCLEOTIDE SEQUENCE</scope>
    <source>
        <strain evidence="1">Lincoln</strain>
        <tissue evidence="1">Whole body</tissue>
    </source>
</reference>
<dbReference type="Gene3D" id="1.25.10.10">
    <property type="entry name" value="Leucine-rich Repeat Variant"/>
    <property type="match status" value="1"/>
</dbReference>
<name>A0AA39FSS6_MICHY</name>
<reference evidence="1" key="2">
    <citation type="submission" date="2023-03" db="EMBL/GenBank/DDBJ databases">
        <authorList>
            <person name="Inwood S.N."/>
            <person name="Skelly J.G."/>
            <person name="Guhlin J."/>
            <person name="Harrop T.W.R."/>
            <person name="Goldson S.G."/>
            <person name="Dearden P.K."/>
        </authorList>
    </citation>
    <scope>NUCLEOTIDE SEQUENCE</scope>
    <source>
        <strain evidence="1">Lincoln</strain>
        <tissue evidence="1">Whole body</tissue>
    </source>
</reference>
<evidence type="ECO:0000313" key="2">
    <source>
        <dbReference type="Proteomes" id="UP001168972"/>
    </source>
</evidence>
<dbReference type="AlphaFoldDB" id="A0AA39FSS6"/>
<dbReference type="GO" id="GO:0015630">
    <property type="term" value="C:microtubule cytoskeleton"/>
    <property type="evidence" value="ECO:0007669"/>
    <property type="project" value="TreeGrafter"/>
</dbReference>
<comment type="caution">
    <text evidence="1">The sequence shown here is derived from an EMBL/GenBank/DDBJ whole genome shotgun (WGS) entry which is preliminary data.</text>
</comment>
<keyword evidence="2" id="KW-1185">Reference proteome</keyword>
<dbReference type="SUPFAM" id="SSF48371">
    <property type="entry name" value="ARM repeat"/>
    <property type="match status" value="1"/>
</dbReference>
<dbReference type="PANTHER" id="PTHR23314">
    <property type="entry name" value="SPERM-ASSOCIATED ANTIGEN 6 ARMADILLO REPEAT-CONTAINING"/>
    <property type="match status" value="1"/>
</dbReference>
<accession>A0AA39FSS6</accession>
<organism evidence="1 2">
    <name type="scientific">Microctonus hyperodae</name>
    <name type="common">Parasitoid wasp</name>
    <dbReference type="NCBI Taxonomy" id="165561"/>
    <lineage>
        <taxon>Eukaryota</taxon>
        <taxon>Metazoa</taxon>
        <taxon>Ecdysozoa</taxon>
        <taxon>Arthropoda</taxon>
        <taxon>Hexapoda</taxon>
        <taxon>Insecta</taxon>
        <taxon>Pterygota</taxon>
        <taxon>Neoptera</taxon>
        <taxon>Endopterygota</taxon>
        <taxon>Hymenoptera</taxon>
        <taxon>Apocrita</taxon>
        <taxon>Ichneumonoidea</taxon>
        <taxon>Braconidae</taxon>
        <taxon>Euphorinae</taxon>
        <taxon>Microctonus</taxon>
    </lineage>
</organism>
<dbReference type="InterPro" id="IPR011989">
    <property type="entry name" value="ARM-like"/>
</dbReference>
<dbReference type="InterPro" id="IPR016024">
    <property type="entry name" value="ARM-type_fold"/>
</dbReference>